<dbReference type="AlphaFoldDB" id="A0A6M3LJP1"/>
<gene>
    <name evidence="1" type="ORF">MM415A01412_0008</name>
    <name evidence="2" type="ORF">MM415B05302_0010</name>
</gene>
<dbReference type="EMBL" id="MT142248">
    <property type="protein sequence ID" value="QJA76860.1"/>
    <property type="molecule type" value="Genomic_DNA"/>
</dbReference>
<evidence type="ECO:0000313" key="2">
    <source>
        <dbReference type="EMBL" id="QJA95537.1"/>
    </source>
</evidence>
<name>A0A6M3LJP1_9ZZZZ</name>
<accession>A0A6M3LJP1</accession>
<organism evidence="2">
    <name type="scientific">viral metagenome</name>
    <dbReference type="NCBI Taxonomy" id="1070528"/>
    <lineage>
        <taxon>unclassified sequences</taxon>
        <taxon>metagenomes</taxon>
        <taxon>organismal metagenomes</taxon>
    </lineage>
</organism>
<sequence>MVSVTQQYGGRAGGGKSTMQADLLEAALNRGRRVLVCKRSGDLLYQRHGHLTSITPVRDEPVDLWLDECAQFERYEPQDDDPPPRAA</sequence>
<evidence type="ECO:0000313" key="1">
    <source>
        <dbReference type="EMBL" id="QJA76860.1"/>
    </source>
</evidence>
<reference evidence="2" key="1">
    <citation type="submission" date="2020-03" db="EMBL/GenBank/DDBJ databases">
        <title>The deep terrestrial virosphere.</title>
        <authorList>
            <person name="Holmfeldt K."/>
            <person name="Nilsson E."/>
            <person name="Simone D."/>
            <person name="Lopez-Fernandez M."/>
            <person name="Wu X."/>
            <person name="de Brujin I."/>
            <person name="Lundin D."/>
            <person name="Andersson A."/>
            <person name="Bertilsson S."/>
            <person name="Dopson M."/>
        </authorList>
    </citation>
    <scope>NUCLEOTIDE SEQUENCE</scope>
    <source>
        <strain evidence="1">MM415A01412</strain>
        <strain evidence="2">MM415B05302</strain>
    </source>
</reference>
<protein>
    <submittedName>
        <fullName evidence="2">Uncharacterized protein</fullName>
    </submittedName>
</protein>
<dbReference type="EMBL" id="MT143322">
    <property type="protein sequence ID" value="QJA95537.1"/>
    <property type="molecule type" value="Genomic_DNA"/>
</dbReference>
<proteinExistence type="predicted"/>